<evidence type="ECO:0000313" key="4">
    <source>
        <dbReference type="EMBL" id="MCU7250348.1"/>
    </source>
</evidence>
<dbReference type="GO" id="GO:0016757">
    <property type="term" value="F:glycosyltransferase activity"/>
    <property type="evidence" value="ECO:0007669"/>
    <property type="project" value="UniProtKB-KW"/>
</dbReference>
<sequence>MARNRFLSKLLKFSNKQSENLRTPELSPKLASEPSNPAKPTAIEVAANTPEVIEPVVTQSAPTKPASATPAKRGKVALPANFDAAIYLKLNPDLGTAVDPVAHYLNHGHQESWRIVTVPEIRFSATRAYDPARETVMVVSHEASRSGAPILALNLVQRLSSQYNVVALILGDGPLLEAFETAAVATMASARLKNNVQYTPLAIEKLCKDFKFKFALVNSMECRVVLEPLARHYVPAIPLIHEFASAYPNSNMLFSDAKLWSSDLVFSADLTWESAQDSCPALQPLSAHIIPQGHCALPKQAPSKEKAQSESDYLRNKMRPTTDTDRKFVILGAGYVNFRKGADLFIQSAIKTMLTPGGEKFRFVWIGKGYNPDVEDGYSVYLADQIKRSGLKDRFVMLDETSAIETAYEEADLLFISSRLDPLPNVAIDAMGARLPVLCFDKATGISDFLSSCGLRESCIADYLDVDSAVQKIFALADSSELYEQAVNRSHEASAAYFDMDKYVAELESIGANAATRAQQEKQDVKTILDSGLFNSPDGNTEQTVQRYVRTWASGINPQPPRPDFKPDVYLAEHGVAIANSDPFADYIRANRPQGSWN</sequence>
<evidence type="ECO:0000256" key="2">
    <source>
        <dbReference type="ARBA" id="ARBA00022679"/>
    </source>
</evidence>
<accession>A0A9X2XKH4</accession>
<evidence type="ECO:0000256" key="3">
    <source>
        <dbReference type="SAM" id="MobiDB-lite"/>
    </source>
</evidence>
<dbReference type="AlphaFoldDB" id="A0A9X2XKH4"/>
<dbReference type="EMBL" id="JAOSKY010000014">
    <property type="protein sequence ID" value="MCU7250348.1"/>
    <property type="molecule type" value="Genomic_DNA"/>
</dbReference>
<protein>
    <submittedName>
        <fullName evidence="4">Glycosyltransferase</fullName>
        <ecNumber evidence="4">2.4.-.-</ecNumber>
    </submittedName>
</protein>
<comment type="caution">
    <text evidence="4">The sequence shown here is derived from an EMBL/GenBank/DDBJ whole genome shotgun (WGS) entry which is preliminary data.</text>
</comment>
<dbReference type="Gene3D" id="3.40.50.2000">
    <property type="entry name" value="Glycogen Phosphorylase B"/>
    <property type="match status" value="1"/>
</dbReference>
<dbReference type="EC" id="2.4.-.-" evidence="4"/>
<dbReference type="RefSeq" id="WP_301623007.1">
    <property type="nucleotide sequence ID" value="NZ_JAOSKY010000014.1"/>
</dbReference>
<dbReference type="SUPFAM" id="SSF53756">
    <property type="entry name" value="UDP-Glycosyltransferase/glycogen phosphorylase"/>
    <property type="match status" value="1"/>
</dbReference>
<dbReference type="PANTHER" id="PTHR12526">
    <property type="entry name" value="GLYCOSYLTRANSFERASE"/>
    <property type="match status" value="1"/>
</dbReference>
<evidence type="ECO:0000256" key="1">
    <source>
        <dbReference type="ARBA" id="ARBA00022676"/>
    </source>
</evidence>
<keyword evidence="5" id="KW-1185">Reference proteome</keyword>
<reference evidence="4" key="2">
    <citation type="journal article" date="2023" name="mSystems">
        <title>Charting the Lipopeptidome of Nonpathogenic Pseudomonas.</title>
        <authorList>
            <person name="Cesa-Luna C."/>
            <person name="Geudens N."/>
            <person name="Girard L."/>
            <person name="De Roo V."/>
            <person name="Maklad H.R."/>
            <person name="Martins J.C."/>
            <person name="Hofte M."/>
            <person name="De Mot R."/>
        </authorList>
    </citation>
    <scope>NUCLEOTIDE SEQUENCE</scope>
    <source>
        <strain evidence="4">B1M3-32</strain>
    </source>
</reference>
<proteinExistence type="predicted"/>
<dbReference type="Pfam" id="PF13692">
    <property type="entry name" value="Glyco_trans_1_4"/>
    <property type="match status" value="1"/>
</dbReference>
<keyword evidence="2 4" id="KW-0808">Transferase</keyword>
<organism evidence="4 5">
    <name type="scientific">Pseudomonas koreensis</name>
    <dbReference type="NCBI Taxonomy" id="198620"/>
    <lineage>
        <taxon>Bacteria</taxon>
        <taxon>Pseudomonadati</taxon>
        <taxon>Pseudomonadota</taxon>
        <taxon>Gammaproteobacteria</taxon>
        <taxon>Pseudomonadales</taxon>
        <taxon>Pseudomonadaceae</taxon>
        <taxon>Pseudomonas</taxon>
    </lineage>
</organism>
<keyword evidence="1 4" id="KW-0328">Glycosyltransferase</keyword>
<gene>
    <name evidence="4" type="ORF">OC940_21255</name>
</gene>
<dbReference type="Proteomes" id="UP001139955">
    <property type="component" value="Unassembled WGS sequence"/>
</dbReference>
<name>A0A9X2XKH4_9PSED</name>
<reference evidence="4" key="1">
    <citation type="submission" date="2022-09" db="EMBL/GenBank/DDBJ databases">
        <authorList>
            <person name="Cesa-Luna C."/>
            <person name="Girard L."/>
            <person name="Lood C."/>
            <person name="Hofte M."/>
            <person name="De Mot R."/>
        </authorList>
    </citation>
    <scope>NUCLEOTIDE SEQUENCE</scope>
    <source>
        <strain evidence="4">B1M3-32</strain>
    </source>
</reference>
<evidence type="ECO:0000313" key="5">
    <source>
        <dbReference type="Proteomes" id="UP001139955"/>
    </source>
</evidence>
<dbReference type="PANTHER" id="PTHR12526:SF629">
    <property type="entry name" value="TEICHURONIC ACID BIOSYNTHESIS GLYCOSYLTRANSFERASE TUAH-RELATED"/>
    <property type="match status" value="1"/>
</dbReference>
<feature type="region of interest" description="Disordered" evidence="3">
    <location>
        <begin position="13"/>
        <end position="40"/>
    </location>
</feature>